<dbReference type="GO" id="GO:0009887">
    <property type="term" value="P:animal organ morphogenesis"/>
    <property type="evidence" value="ECO:0007669"/>
    <property type="project" value="TreeGrafter"/>
</dbReference>
<dbReference type="FunFam" id="1.10.10.60:FF:000089">
    <property type="entry name" value="Caudal type homeobox 4"/>
    <property type="match status" value="1"/>
</dbReference>
<evidence type="ECO:0000259" key="9">
    <source>
        <dbReference type="PROSITE" id="PS50071"/>
    </source>
</evidence>
<evidence type="ECO:0000256" key="7">
    <source>
        <dbReference type="RuleBase" id="RU000682"/>
    </source>
</evidence>
<proteinExistence type="inferred from homology"/>
<protein>
    <recommendedName>
        <fullName evidence="9">Homeobox domain-containing protein</fullName>
    </recommendedName>
</protein>
<dbReference type="GO" id="GO:0030154">
    <property type="term" value="P:cell differentiation"/>
    <property type="evidence" value="ECO:0007669"/>
    <property type="project" value="TreeGrafter"/>
</dbReference>
<evidence type="ECO:0000256" key="6">
    <source>
        <dbReference type="PROSITE-ProRule" id="PRU00108"/>
    </source>
</evidence>
<feature type="compositionally biased region" description="Basic residues" evidence="8">
    <location>
        <begin position="280"/>
        <end position="292"/>
    </location>
</feature>
<evidence type="ECO:0000256" key="1">
    <source>
        <dbReference type="ARBA" id="ARBA00004123"/>
    </source>
</evidence>
<keyword evidence="3 6" id="KW-0238">DNA-binding</keyword>
<keyword evidence="5 6" id="KW-0539">Nucleus</keyword>
<evidence type="ECO:0000256" key="5">
    <source>
        <dbReference type="ARBA" id="ARBA00023242"/>
    </source>
</evidence>
<dbReference type="InterPro" id="IPR009057">
    <property type="entry name" value="Homeodomain-like_sf"/>
</dbReference>
<dbReference type="PROSITE" id="PS00027">
    <property type="entry name" value="HOMEOBOX_1"/>
    <property type="match status" value="1"/>
</dbReference>
<dbReference type="CDD" id="cd00086">
    <property type="entry name" value="homeodomain"/>
    <property type="match status" value="1"/>
</dbReference>
<dbReference type="GO" id="GO:0000977">
    <property type="term" value="F:RNA polymerase II transcription regulatory region sequence-specific DNA binding"/>
    <property type="evidence" value="ECO:0007669"/>
    <property type="project" value="TreeGrafter"/>
</dbReference>
<evidence type="ECO:0000256" key="8">
    <source>
        <dbReference type="SAM" id="MobiDB-lite"/>
    </source>
</evidence>
<dbReference type="Pfam" id="PF00046">
    <property type="entry name" value="Homeodomain"/>
    <property type="match status" value="1"/>
</dbReference>
<dbReference type="SUPFAM" id="SSF46689">
    <property type="entry name" value="Homeodomain-like"/>
    <property type="match status" value="1"/>
</dbReference>
<name>T1J8B4_STRMM</name>
<feature type="region of interest" description="Disordered" evidence="8">
    <location>
        <begin position="278"/>
        <end position="311"/>
    </location>
</feature>
<dbReference type="InterPro" id="IPR017970">
    <property type="entry name" value="Homeobox_CS"/>
</dbReference>
<dbReference type="EMBL" id="JH431952">
    <property type="status" value="NOT_ANNOTATED_CDS"/>
    <property type="molecule type" value="Genomic_DNA"/>
</dbReference>
<dbReference type="GO" id="GO:0000981">
    <property type="term" value="F:DNA-binding transcription factor activity, RNA polymerase II-specific"/>
    <property type="evidence" value="ECO:0007669"/>
    <property type="project" value="InterPro"/>
</dbReference>
<dbReference type="InterPro" id="IPR020479">
    <property type="entry name" value="HD_metazoa"/>
</dbReference>
<dbReference type="PhylomeDB" id="T1J8B4"/>
<dbReference type="GO" id="GO:0009948">
    <property type="term" value="P:anterior/posterior axis specification"/>
    <property type="evidence" value="ECO:0007669"/>
    <property type="project" value="TreeGrafter"/>
</dbReference>
<dbReference type="EnsemblMetazoa" id="SMAR009939-RA">
    <property type="protein sequence ID" value="SMAR009939-PA"/>
    <property type="gene ID" value="SMAR009939"/>
</dbReference>
<dbReference type="PANTHER" id="PTHR24332">
    <property type="entry name" value="HOMEOBOX PROTEIN CDX"/>
    <property type="match status" value="1"/>
</dbReference>
<reference evidence="11" key="1">
    <citation type="submission" date="2011-05" db="EMBL/GenBank/DDBJ databases">
        <authorList>
            <person name="Richards S.R."/>
            <person name="Qu J."/>
            <person name="Jiang H."/>
            <person name="Jhangiani S.N."/>
            <person name="Agravi P."/>
            <person name="Goodspeed R."/>
            <person name="Gross S."/>
            <person name="Mandapat C."/>
            <person name="Jackson L."/>
            <person name="Mathew T."/>
            <person name="Pu L."/>
            <person name="Thornton R."/>
            <person name="Saada N."/>
            <person name="Wilczek-Boney K.B."/>
            <person name="Lee S."/>
            <person name="Kovar C."/>
            <person name="Wu Y."/>
            <person name="Scherer S.E."/>
            <person name="Worley K.C."/>
            <person name="Muzny D.M."/>
            <person name="Gibbs R."/>
        </authorList>
    </citation>
    <scope>NUCLEOTIDE SEQUENCE</scope>
    <source>
        <strain evidence="11">Brora</strain>
    </source>
</reference>
<dbReference type="PROSITE" id="PS50071">
    <property type="entry name" value="HOMEOBOX_2"/>
    <property type="match status" value="1"/>
</dbReference>
<dbReference type="eggNOG" id="KOG0848">
    <property type="taxonomic scope" value="Eukaryota"/>
</dbReference>
<dbReference type="PRINTS" id="PR00024">
    <property type="entry name" value="HOMEOBOX"/>
</dbReference>
<dbReference type="Proteomes" id="UP000014500">
    <property type="component" value="Unassembled WGS sequence"/>
</dbReference>
<dbReference type="GO" id="GO:0005634">
    <property type="term" value="C:nucleus"/>
    <property type="evidence" value="ECO:0007669"/>
    <property type="project" value="UniProtKB-SubCell"/>
</dbReference>
<feature type="DNA-binding region" description="Homeobox" evidence="6">
    <location>
        <begin position="184"/>
        <end position="243"/>
    </location>
</feature>
<evidence type="ECO:0000313" key="10">
    <source>
        <dbReference type="EnsemblMetazoa" id="SMAR009939-PA"/>
    </source>
</evidence>
<evidence type="ECO:0000256" key="4">
    <source>
        <dbReference type="ARBA" id="ARBA00023155"/>
    </source>
</evidence>
<keyword evidence="4 6" id="KW-0371">Homeobox</keyword>
<dbReference type="PANTHER" id="PTHR24332:SF9">
    <property type="entry name" value="HOMEOTIC PROTEIN CAUDAL"/>
    <property type="match status" value="1"/>
</dbReference>
<reference evidence="10" key="2">
    <citation type="submission" date="2015-02" db="UniProtKB">
        <authorList>
            <consortium name="EnsemblMetazoa"/>
        </authorList>
    </citation>
    <scope>IDENTIFICATION</scope>
</reference>
<comment type="similarity">
    <text evidence="2">Belongs to the Caudal homeobox family.</text>
</comment>
<feature type="domain" description="Homeobox" evidence="9">
    <location>
        <begin position="182"/>
        <end position="242"/>
    </location>
</feature>
<comment type="subcellular location">
    <subcellularLocation>
        <location evidence="1 6 7">Nucleus</location>
    </subcellularLocation>
</comment>
<accession>T1J8B4</accession>
<dbReference type="HOGENOM" id="CLU_651040_0_0_1"/>
<dbReference type="SMART" id="SM00389">
    <property type="entry name" value="HOX"/>
    <property type="match status" value="1"/>
</dbReference>
<organism evidence="10 11">
    <name type="scientific">Strigamia maritima</name>
    <name type="common">European centipede</name>
    <name type="synonym">Geophilus maritimus</name>
    <dbReference type="NCBI Taxonomy" id="126957"/>
    <lineage>
        <taxon>Eukaryota</taxon>
        <taxon>Metazoa</taxon>
        <taxon>Ecdysozoa</taxon>
        <taxon>Arthropoda</taxon>
        <taxon>Myriapoda</taxon>
        <taxon>Chilopoda</taxon>
        <taxon>Pleurostigmophora</taxon>
        <taxon>Geophilomorpha</taxon>
        <taxon>Linotaeniidae</taxon>
        <taxon>Strigamia</taxon>
    </lineage>
</organism>
<dbReference type="Gene3D" id="1.10.10.60">
    <property type="entry name" value="Homeodomain-like"/>
    <property type="match status" value="1"/>
</dbReference>
<evidence type="ECO:0000313" key="11">
    <source>
        <dbReference type="Proteomes" id="UP000014500"/>
    </source>
</evidence>
<evidence type="ECO:0000256" key="2">
    <source>
        <dbReference type="ARBA" id="ARBA00010341"/>
    </source>
</evidence>
<evidence type="ECO:0000256" key="3">
    <source>
        <dbReference type="ARBA" id="ARBA00023125"/>
    </source>
</evidence>
<keyword evidence="11" id="KW-1185">Reference proteome</keyword>
<dbReference type="InterPro" id="IPR047152">
    <property type="entry name" value="Caudal_homeobox"/>
</dbReference>
<dbReference type="InterPro" id="IPR001356">
    <property type="entry name" value="HD"/>
</dbReference>
<dbReference type="AlphaFoldDB" id="T1J8B4"/>
<sequence>MIFYYESYPRHAMSHHYPYGPPQPPASPHHFPAAHQELPCGISQFAGMDPLQTPWHGQSPSVYSSSCSRTPVYDDWDPRSPCGYLGTGSGVVEDFAQCQSTQDLSVGGGGHQTPDSGLTVSGDSCSESSPGCGSHVLVAGTMGNQQCGAVVQALRQQIVRSPYDWMRKPNYQTLQCNPGKTRTKDKYRVVYSDIQRLELEKEFHFSRYITIKRKAELAQHLCLSERQVKIWFQNRRAKDRKQVKKREDLVHHKEKDIAIHHQHHLQPLHMSTIFTNHSRDQRRHSNKPHIKKPTCAQPRDKARKHIPQHPSPPINAVVHILPCGQLTFSNQNVIPIAAKCRTMPLVAGGIGGLFQLTRSTRRRWLVVAVYARQPARVLRRPMVLGAVVSAVVHDVILFSTLIAAILGTPCCGIVTVPTGLWY</sequence>